<dbReference type="EMBL" id="JBBWWR010000001">
    <property type="protein sequence ID" value="KAK8971001.1"/>
    <property type="molecule type" value="Genomic_DNA"/>
</dbReference>
<evidence type="ECO:0008006" key="3">
    <source>
        <dbReference type="Google" id="ProtNLM"/>
    </source>
</evidence>
<reference evidence="1 2" key="1">
    <citation type="journal article" date="2022" name="Nat. Plants">
        <title>Genomes of leafy and leafless Platanthera orchids illuminate the evolution of mycoheterotrophy.</title>
        <authorList>
            <person name="Li M.H."/>
            <person name="Liu K.W."/>
            <person name="Li Z."/>
            <person name="Lu H.C."/>
            <person name="Ye Q.L."/>
            <person name="Zhang D."/>
            <person name="Wang J.Y."/>
            <person name="Li Y.F."/>
            <person name="Zhong Z.M."/>
            <person name="Liu X."/>
            <person name="Yu X."/>
            <person name="Liu D.K."/>
            <person name="Tu X.D."/>
            <person name="Liu B."/>
            <person name="Hao Y."/>
            <person name="Liao X.Y."/>
            <person name="Jiang Y.T."/>
            <person name="Sun W.H."/>
            <person name="Chen J."/>
            <person name="Chen Y.Q."/>
            <person name="Ai Y."/>
            <person name="Zhai J.W."/>
            <person name="Wu S.S."/>
            <person name="Zhou Z."/>
            <person name="Hsiao Y.Y."/>
            <person name="Wu W.L."/>
            <person name="Chen Y.Y."/>
            <person name="Lin Y.F."/>
            <person name="Hsu J.L."/>
            <person name="Li C.Y."/>
            <person name="Wang Z.W."/>
            <person name="Zhao X."/>
            <person name="Zhong W.Y."/>
            <person name="Ma X.K."/>
            <person name="Ma L."/>
            <person name="Huang J."/>
            <person name="Chen G.Z."/>
            <person name="Huang M.Z."/>
            <person name="Huang L."/>
            <person name="Peng D.H."/>
            <person name="Luo Y.B."/>
            <person name="Zou S.Q."/>
            <person name="Chen S.P."/>
            <person name="Lan S."/>
            <person name="Tsai W.C."/>
            <person name="Van de Peer Y."/>
            <person name="Liu Z.J."/>
        </authorList>
    </citation>
    <scope>NUCLEOTIDE SEQUENCE [LARGE SCALE GENOMIC DNA]</scope>
    <source>
        <strain evidence="1">Lor288</strain>
    </source>
</reference>
<proteinExistence type="predicted"/>
<evidence type="ECO:0000313" key="1">
    <source>
        <dbReference type="EMBL" id="KAK8971001.1"/>
    </source>
</evidence>
<dbReference type="Proteomes" id="UP001412067">
    <property type="component" value="Unassembled WGS sequence"/>
</dbReference>
<evidence type="ECO:0000313" key="2">
    <source>
        <dbReference type="Proteomes" id="UP001412067"/>
    </source>
</evidence>
<name>A0ABR2N4D4_9ASPA</name>
<accession>A0ABR2N4D4</accession>
<sequence>MAEEGAQKNVDNEKRRQISEAEFLSWKRRKDAEISSRRAETARKRAEDIASGAVQMNGQVIDVMNVPFF</sequence>
<comment type="caution">
    <text evidence="1">The sequence shown here is derived from an EMBL/GenBank/DDBJ whole genome shotgun (WGS) entry which is preliminary data.</text>
</comment>
<protein>
    <recommendedName>
        <fullName evidence="3">ZC3H15/TMA46 family C-terminal domain-containing protein</fullName>
    </recommendedName>
</protein>
<gene>
    <name evidence="1" type="ORF">KSP40_PGU012366</name>
</gene>
<organism evidence="1 2">
    <name type="scientific">Platanthera guangdongensis</name>
    <dbReference type="NCBI Taxonomy" id="2320717"/>
    <lineage>
        <taxon>Eukaryota</taxon>
        <taxon>Viridiplantae</taxon>
        <taxon>Streptophyta</taxon>
        <taxon>Embryophyta</taxon>
        <taxon>Tracheophyta</taxon>
        <taxon>Spermatophyta</taxon>
        <taxon>Magnoliopsida</taxon>
        <taxon>Liliopsida</taxon>
        <taxon>Asparagales</taxon>
        <taxon>Orchidaceae</taxon>
        <taxon>Orchidoideae</taxon>
        <taxon>Orchideae</taxon>
        <taxon>Orchidinae</taxon>
        <taxon>Platanthera</taxon>
    </lineage>
</organism>
<keyword evidence="2" id="KW-1185">Reference proteome</keyword>